<dbReference type="RefSeq" id="WP_310272533.1">
    <property type="nucleotide sequence ID" value="NZ_JAVDXU010000005.1"/>
</dbReference>
<feature type="signal peptide" evidence="1">
    <location>
        <begin position="1"/>
        <end position="24"/>
    </location>
</feature>
<evidence type="ECO:0000313" key="2">
    <source>
        <dbReference type="EMBL" id="MDR7272809.1"/>
    </source>
</evidence>
<feature type="chain" id="PRO_5045528481" evidence="1">
    <location>
        <begin position="25"/>
        <end position="179"/>
    </location>
</feature>
<evidence type="ECO:0000256" key="1">
    <source>
        <dbReference type="SAM" id="SignalP"/>
    </source>
</evidence>
<accession>A0ABU1YVC0</accession>
<dbReference type="InterPro" id="IPR013078">
    <property type="entry name" value="His_Pase_superF_clade-1"/>
</dbReference>
<dbReference type="PANTHER" id="PTHR48100">
    <property type="entry name" value="BROAD-SPECIFICITY PHOSPHATASE YOR283W-RELATED"/>
    <property type="match status" value="1"/>
</dbReference>
<dbReference type="Proteomes" id="UP001180453">
    <property type="component" value="Unassembled WGS sequence"/>
</dbReference>
<dbReference type="Gene3D" id="3.40.50.1240">
    <property type="entry name" value="Phosphoglycerate mutase-like"/>
    <property type="match status" value="1"/>
</dbReference>
<dbReference type="PANTHER" id="PTHR48100:SF62">
    <property type="entry name" value="GLUCOSYL-3-PHOSPHOGLYCERATE PHOSPHATASE"/>
    <property type="match status" value="1"/>
</dbReference>
<dbReference type="InterPro" id="IPR050275">
    <property type="entry name" value="PGM_Phosphatase"/>
</dbReference>
<proteinExistence type="predicted"/>
<dbReference type="EMBL" id="JAVDXU010000005">
    <property type="protein sequence ID" value="MDR7272809.1"/>
    <property type="molecule type" value="Genomic_DNA"/>
</dbReference>
<dbReference type="CDD" id="cd07040">
    <property type="entry name" value="HP"/>
    <property type="match status" value="1"/>
</dbReference>
<keyword evidence="3" id="KW-1185">Reference proteome</keyword>
<reference evidence="2 3" key="1">
    <citation type="submission" date="2023-07" db="EMBL/GenBank/DDBJ databases">
        <title>Sorghum-associated microbial communities from plants grown in Nebraska, USA.</title>
        <authorList>
            <person name="Schachtman D."/>
        </authorList>
    </citation>
    <scope>NUCLEOTIDE SEQUENCE [LARGE SCALE GENOMIC DNA]</scope>
    <source>
        <strain evidence="2 3">BE314</strain>
    </source>
</reference>
<protein>
    <submittedName>
        <fullName evidence="2">Broad specificity phosphatase PhoE</fullName>
    </submittedName>
</protein>
<evidence type="ECO:0000313" key="3">
    <source>
        <dbReference type="Proteomes" id="UP001180453"/>
    </source>
</evidence>
<sequence length="179" mass="18189">MKPLSVLLPASLLTAALISCPAFAMPDLVILVRHAERAAAPADDPGLTPAGEQRAQALAQALAGLRVDAIVTTPLRRARDTAAPLAKALGLQPQIVEARGAAHAPAVADAVRAQTGVVLVVGHSNTIPAVIAALGGPKLADLCETSFHHAFLLQLGALAPRWAQFSYGAPSEAPAAGCL</sequence>
<dbReference type="Pfam" id="PF00300">
    <property type="entry name" value="His_Phos_1"/>
    <property type="match status" value="1"/>
</dbReference>
<dbReference type="InterPro" id="IPR029033">
    <property type="entry name" value="His_PPase_superfam"/>
</dbReference>
<comment type="caution">
    <text evidence="2">The sequence shown here is derived from an EMBL/GenBank/DDBJ whole genome shotgun (WGS) entry which is preliminary data.</text>
</comment>
<name>A0ABU1YVC0_ROSSA</name>
<dbReference type="SMART" id="SM00855">
    <property type="entry name" value="PGAM"/>
    <property type="match status" value="1"/>
</dbReference>
<organism evidence="2 3">
    <name type="scientific">Roseateles saccharophilus</name>
    <name type="common">Pseudomonas saccharophila</name>
    <dbReference type="NCBI Taxonomy" id="304"/>
    <lineage>
        <taxon>Bacteria</taxon>
        <taxon>Pseudomonadati</taxon>
        <taxon>Pseudomonadota</taxon>
        <taxon>Betaproteobacteria</taxon>
        <taxon>Burkholderiales</taxon>
        <taxon>Sphaerotilaceae</taxon>
        <taxon>Roseateles</taxon>
    </lineage>
</organism>
<gene>
    <name evidence="2" type="ORF">J2X20_005492</name>
</gene>
<dbReference type="SUPFAM" id="SSF53254">
    <property type="entry name" value="Phosphoglycerate mutase-like"/>
    <property type="match status" value="1"/>
</dbReference>
<keyword evidence="1" id="KW-0732">Signal</keyword>
<dbReference type="PROSITE" id="PS51257">
    <property type="entry name" value="PROKAR_LIPOPROTEIN"/>
    <property type="match status" value="1"/>
</dbReference>